<feature type="non-terminal residue" evidence="1">
    <location>
        <position position="30"/>
    </location>
</feature>
<organism evidence="1 2">
    <name type="scientific">Trifolium medium</name>
    <dbReference type="NCBI Taxonomy" id="97028"/>
    <lineage>
        <taxon>Eukaryota</taxon>
        <taxon>Viridiplantae</taxon>
        <taxon>Streptophyta</taxon>
        <taxon>Embryophyta</taxon>
        <taxon>Tracheophyta</taxon>
        <taxon>Spermatophyta</taxon>
        <taxon>Magnoliopsida</taxon>
        <taxon>eudicotyledons</taxon>
        <taxon>Gunneridae</taxon>
        <taxon>Pentapetalae</taxon>
        <taxon>rosids</taxon>
        <taxon>fabids</taxon>
        <taxon>Fabales</taxon>
        <taxon>Fabaceae</taxon>
        <taxon>Papilionoideae</taxon>
        <taxon>50 kb inversion clade</taxon>
        <taxon>NPAAA clade</taxon>
        <taxon>Hologalegina</taxon>
        <taxon>IRL clade</taxon>
        <taxon>Trifolieae</taxon>
        <taxon>Trifolium</taxon>
    </lineage>
</organism>
<protein>
    <submittedName>
        <fullName evidence="1">Uncharacterized protein</fullName>
    </submittedName>
</protein>
<accession>A0A392VRG0</accession>
<evidence type="ECO:0000313" key="1">
    <source>
        <dbReference type="EMBL" id="MCI90497.1"/>
    </source>
</evidence>
<comment type="caution">
    <text evidence="1">The sequence shown here is derived from an EMBL/GenBank/DDBJ whole genome shotgun (WGS) entry which is preliminary data.</text>
</comment>
<keyword evidence="2" id="KW-1185">Reference proteome</keyword>
<dbReference type="AlphaFoldDB" id="A0A392VRG0"/>
<dbReference type="Proteomes" id="UP000265520">
    <property type="component" value="Unassembled WGS sequence"/>
</dbReference>
<name>A0A392VRG0_9FABA</name>
<reference evidence="1 2" key="1">
    <citation type="journal article" date="2018" name="Front. Plant Sci.">
        <title>Red Clover (Trifolium pratense) and Zigzag Clover (T. medium) - A Picture of Genomic Similarities and Differences.</title>
        <authorList>
            <person name="Dluhosova J."/>
            <person name="Istvanek J."/>
            <person name="Nedelnik J."/>
            <person name="Repkova J."/>
        </authorList>
    </citation>
    <scope>NUCLEOTIDE SEQUENCE [LARGE SCALE GENOMIC DNA]</scope>
    <source>
        <strain evidence="2">cv. 10/8</strain>
        <tissue evidence="1">Leaf</tissue>
    </source>
</reference>
<evidence type="ECO:0000313" key="2">
    <source>
        <dbReference type="Proteomes" id="UP000265520"/>
    </source>
</evidence>
<proteinExistence type="predicted"/>
<dbReference type="EMBL" id="LXQA011246132">
    <property type="protein sequence ID" value="MCI90497.1"/>
    <property type="molecule type" value="Genomic_DNA"/>
</dbReference>
<sequence length="30" mass="3370">MLRNTQCNPVFCIFSFGVGATREPVLRNAQ</sequence>